<keyword evidence="4 5" id="KW-0472">Membrane</keyword>
<dbReference type="Proteomes" id="UP000298663">
    <property type="component" value="Unassembled WGS sequence"/>
</dbReference>
<comment type="subcellular location">
    <subcellularLocation>
        <location evidence="1">Membrane</location>
    </subcellularLocation>
</comment>
<keyword evidence="3 5" id="KW-1133">Transmembrane helix</keyword>
<organism evidence="7 8">
    <name type="scientific">Steinernema carpocapsae</name>
    <name type="common">Entomopathogenic nematode</name>
    <dbReference type="NCBI Taxonomy" id="34508"/>
    <lineage>
        <taxon>Eukaryota</taxon>
        <taxon>Metazoa</taxon>
        <taxon>Ecdysozoa</taxon>
        <taxon>Nematoda</taxon>
        <taxon>Chromadorea</taxon>
        <taxon>Rhabditida</taxon>
        <taxon>Tylenchina</taxon>
        <taxon>Panagrolaimomorpha</taxon>
        <taxon>Strongyloidoidea</taxon>
        <taxon>Steinernematidae</taxon>
        <taxon>Steinernema</taxon>
    </lineage>
</organism>
<dbReference type="EMBL" id="AZBU02000007">
    <property type="protein sequence ID" value="TKR69428.1"/>
    <property type="molecule type" value="Genomic_DNA"/>
</dbReference>
<feature type="domain" description="G-protein coupled receptors family 1 profile" evidence="6">
    <location>
        <begin position="146"/>
        <end position="390"/>
    </location>
</feature>
<evidence type="ECO:0000256" key="4">
    <source>
        <dbReference type="ARBA" id="ARBA00023136"/>
    </source>
</evidence>
<evidence type="ECO:0000256" key="5">
    <source>
        <dbReference type="SAM" id="Phobius"/>
    </source>
</evidence>
<name>A0A4U5MJ92_STECR</name>
<accession>A0A4U5MJ92</accession>
<feature type="transmembrane region" description="Helical" evidence="5">
    <location>
        <begin position="336"/>
        <end position="358"/>
    </location>
</feature>
<keyword evidence="2 5" id="KW-0812">Transmembrane</keyword>
<feature type="transmembrane region" description="Helical" evidence="5">
    <location>
        <begin position="370"/>
        <end position="394"/>
    </location>
</feature>
<evidence type="ECO:0000313" key="8">
    <source>
        <dbReference type="Proteomes" id="UP000298663"/>
    </source>
</evidence>
<sequence length="429" mass="48335">MTHIAFLCKSALEQNLTQRNSVFCSRPTSDPKKIATQSLFYPKYALPASPLPLLVVRSSVQRQALLDRTSKFNLPIWSSSESQNSLIAFLGSLKHVSLDLGISVQATTMAESTGDDFIVPATVTVLPSYMRNAIVNIVSILPSLIPNILILIVGLKSSSIKDKFRDSIITMTCGNLFSGVTSLLFHCFYVLAHLTAMDVDFFLCSFLRRLVVAVYSPMLYGCVLVATDRFFTVCWNCHFSRSNIFVLNLILLFFPLFIFISQMSSSRILKEDICGPTKAAFASWVGTVNTWLLIAYPIVALFLNLYILSYVNKNAKRLRTNGVKINTRETYSERSVLYGMLLQSLLPLITQVPMMIAIQLYYHSVPIPSIVWQFCNAIYHLNLTLNPIFTVIFVRQFRLDVLRLLKMDATSTVFIFKQQSCNVTNSTNK</sequence>
<dbReference type="InterPro" id="IPR017452">
    <property type="entry name" value="GPCR_Rhodpsn_7TM"/>
</dbReference>
<dbReference type="SUPFAM" id="SSF81321">
    <property type="entry name" value="Family A G protein-coupled receptor-like"/>
    <property type="match status" value="1"/>
</dbReference>
<dbReference type="PANTHER" id="PTHR38614">
    <property type="entry name" value="PROTEIN CBG09954"/>
    <property type="match status" value="1"/>
</dbReference>
<reference evidence="7 8" key="2">
    <citation type="journal article" date="2019" name="G3 (Bethesda)">
        <title>Hybrid Assembly of the Genome of the Entomopathogenic Nematode Steinernema carpocapsae Identifies the X-Chromosome.</title>
        <authorList>
            <person name="Serra L."/>
            <person name="Macchietto M."/>
            <person name="Macias-Munoz A."/>
            <person name="McGill C.J."/>
            <person name="Rodriguez I.M."/>
            <person name="Rodriguez B."/>
            <person name="Murad R."/>
            <person name="Mortazavi A."/>
        </authorList>
    </citation>
    <scope>NUCLEOTIDE SEQUENCE [LARGE SCALE GENOMIC DNA]</scope>
    <source>
        <strain evidence="7 8">ALL</strain>
    </source>
</reference>
<feature type="transmembrane region" description="Helical" evidence="5">
    <location>
        <begin position="291"/>
        <end position="311"/>
    </location>
</feature>
<evidence type="ECO:0000259" key="6">
    <source>
        <dbReference type="PROSITE" id="PS50262"/>
    </source>
</evidence>
<reference evidence="7 8" key="1">
    <citation type="journal article" date="2015" name="Genome Biol.">
        <title>Comparative genomics of Steinernema reveals deeply conserved gene regulatory networks.</title>
        <authorList>
            <person name="Dillman A.R."/>
            <person name="Macchietto M."/>
            <person name="Porter C.F."/>
            <person name="Rogers A."/>
            <person name="Williams B."/>
            <person name="Antoshechkin I."/>
            <person name="Lee M.M."/>
            <person name="Goodwin Z."/>
            <person name="Lu X."/>
            <person name="Lewis E.E."/>
            <person name="Goodrich-Blair H."/>
            <person name="Stock S.P."/>
            <person name="Adams B.J."/>
            <person name="Sternberg P.W."/>
            <person name="Mortazavi A."/>
        </authorList>
    </citation>
    <scope>NUCLEOTIDE SEQUENCE [LARGE SCALE GENOMIC DNA]</scope>
    <source>
        <strain evidence="7 8">ALL</strain>
    </source>
</reference>
<dbReference type="GO" id="GO:0016020">
    <property type="term" value="C:membrane"/>
    <property type="evidence" value="ECO:0007669"/>
    <property type="project" value="UniProtKB-SubCell"/>
</dbReference>
<dbReference type="PANTHER" id="PTHR38614:SF1">
    <property type="entry name" value="G_PROTEIN_RECEP_F1_2 DOMAIN-CONTAINING PROTEIN"/>
    <property type="match status" value="1"/>
</dbReference>
<feature type="transmembrane region" description="Helical" evidence="5">
    <location>
        <begin position="243"/>
        <end position="260"/>
    </location>
</feature>
<evidence type="ECO:0000256" key="2">
    <source>
        <dbReference type="ARBA" id="ARBA00022692"/>
    </source>
</evidence>
<feature type="transmembrane region" description="Helical" evidence="5">
    <location>
        <begin position="167"/>
        <end position="192"/>
    </location>
</feature>
<keyword evidence="8" id="KW-1185">Reference proteome</keyword>
<dbReference type="PROSITE" id="PS50262">
    <property type="entry name" value="G_PROTEIN_RECEP_F1_2"/>
    <property type="match status" value="1"/>
</dbReference>
<dbReference type="AlphaFoldDB" id="A0A4U5MJ92"/>
<evidence type="ECO:0000256" key="1">
    <source>
        <dbReference type="ARBA" id="ARBA00004370"/>
    </source>
</evidence>
<dbReference type="InterPro" id="IPR010601">
    <property type="entry name" value="DUF1182"/>
</dbReference>
<gene>
    <name evidence="7" type="ORF">L596_021591</name>
</gene>
<feature type="transmembrane region" description="Helical" evidence="5">
    <location>
        <begin position="133"/>
        <end position="155"/>
    </location>
</feature>
<feature type="transmembrane region" description="Helical" evidence="5">
    <location>
        <begin position="212"/>
        <end position="231"/>
    </location>
</feature>
<dbReference type="Gene3D" id="1.20.1070.10">
    <property type="entry name" value="Rhodopsin 7-helix transmembrane proteins"/>
    <property type="match status" value="1"/>
</dbReference>
<protein>
    <recommendedName>
        <fullName evidence="6">G-protein coupled receptors family 1 profile domain-containing protein</fullName>
    </recommendedName>
</protein>
<comment type="caution">
    <text evidence="7">The sequence shown here is derived from an EMBL/GenBank/DDBJ whole genome shotgun (WGS) entry which is preliminary data.</text>
</comment>
<evidence type="ECO:0000313" key="7">
    <source>
        <dbReference type="EMBL" id="TKR69428.1"/>
    </source>
</evidence>
<dbReference type="OrthoDB" id="5870934at2759"/>
<proteinExistence type="predicted"/>
<evidence type="ECO:0000256" key="3">
    <source>
        <dbReference type="ARBA" id="ARBA00022989"/>
    </source>
</evidence>